<comment type="caution">
    <text evidence="1">The sequence shown here is derived from an EMBL/GenBank/DDBJ whole genome shotgun (WGS) entry which is preliminary data.</text>
</comment>
<dbReference type="EMBL" id="CAJOAY010002627">
    <property type="protein sequence ID" value="CAF3967223.1"/>
    <property type="molecule type" value="Genomic_DNA"/>
</dbReference>
<dbReference type="SUPFAM" id="SSF48452">
    <property type="entry name" value="TPR-like"/>
    <property type="match status" value="1"/>
</dbReference>
<reference evidence="1" key="1">
    <citation type="submission" date="2021-02" db="EMBL/GenBank/DDBJ databases">
        <authorList>
            <person name="Nowell W R."/>
        </authorList>
    </citation>
    <scope>NUCLEOTIDE SEQUENCE</scope>
</reference>
<gene>
    <name evidence="1" type="ORF">OKA104_LOCUS27888</name>
</gene>
<protein>
    <recommendedName>
        <fullName evidence="3">NAD(P)(+)--arginine ADP-ribosyltransferase</fullName>
    </recommendedName>
</protein>
<name>A0A819LVQ1_9BILA</name>
<dbReference type="Gene3D" id="1.25.40.10">
    <property type="entry name" value="Tetratricopeptide repeat domain"/>
    <property type="match status" value="1"/>
</dbReference>
<evidence type="ECO:0000313" key="1">
    <source>
        <dbReference type="EMBL" id="CAF3967223.1"/>
    </source>
</evidence>
<dbReference type="InterPro" id="IPR011990">
    <property type="entry name" value="TPR-like_helical_dom_sf"/>
</dbReference>
<dbReference type="PROSITE" id="PS51996">
    <property type="entry name" value="TR_MART"/>
    <property type="match status" value="1"/>
</dbReference>
<dbReference type="Gene3D" id="3.90.176.10">
    <property type="entry name" value="Toxin ADP-ribosyltransferase, Chain A, domain 1"/>
    <property type="match status" value="1"/>
</dbReference>
<evidence type="ECO:0000313" key="2">
    <source>
        <dbReference type="Proteomes" id="UP000663881"/>
    </source>
</evidence>
<proteinExistence type="predicted"/>
<sequence length="661" mass="77087">MNDSTNNLINKDNQPYSFARILENTSVICFDSNQYSPNDTAQKWFIKVQRIANIVKTFSDIDQCVDFLTDIENDNLVLVVFGDKSENIISHVNECPQLKSIYILSREEKEWTSKYQKIKGVYTEIEECLPSITNDIRQCNQALIPISIIQKNDFDAESLHELEPSFMYTQLIKEIVLEIKYNDESRQLFVNFCREYYADNNRMLDTTDQFEREYALHSPIWWYSKETFLYSIINRSLRILDVKIIMKIVFFMHDLHCQIEHLYQEWIDKPNLLTVYRGQIVTQSDFEKLKKGQGGLLSFNSFLSTSTNREVALIFADSNESDATTIGIFFEIKINSKISSTPFISLGNLSHFEEENEILFSMHSIFEIGDIYQINERLWQVELLSTTNNDKRMTELTNCIRQHTTKSEGLPWFRLAELFVQMAHHNEAEGILQQFTDFCSTYAPDSMSYAKCSHALGAAKRPQGDFSKAFSLFEQALQIYTIPDTFREKERAVAHDYSESVQLVSHTALNCKTLEGYAGIMRKYSPNRRGPIFSEVFIRLVESYDQGEGGIVGTATKKEKLMASLKNQISTMTATKVIYEDMDQCHSLPSLDDELKSLRRFIDEKKIEEIGLQNRGRLVVYCLRTLMEDRQCRRKRNYRFFYTHFMKILFETIKTDNPEVN</sequence>
<dbReference type="AlphaFoldDB" id="A0A819LVQ1"/>
<dbReference type="SUPFAM" id="SSF56399">
    <property type="entry name" value="ADP-ribosylation"/>
    <property type="match status" value="1"/>
</dbReference>
<evidence type="ECO:0008006" key="3">
    <source>
        <dbReference type="Google" id="ProtNLM"/>
    </source>
</evidence>
<dbReference type="Proteomes" id="UP000663881">
    <property type="component" value="Unassembled WGS sequence"/>
</dbReference>
<accession>A0A819LVQ1</accession>
<organism evidence="1 2">
    <name type="scientific">Adineta steineri</name>
    <dbReference type="NCBI Taxonomy" id="433720"/>
    <lineage>
        <taxon>Eukaryota</taxon>
        <taxon>Metazoa</taxon>
        <taxon>Spiralia</taxon>
        <taxon>Gnathifera</taxon>
        <taxon>Rotifera</taxon>
        <taxon>Eurotatoria</taxon>
        <taxon>Bdelloidea</taxon>
        <taxon>Adinetida</taxon>
        <taxon>Adinetidae</taxon>
        <taxon>Adineta</taxon>
    </lineage>
</organism>